<gene>
    <name evidence="2" type="ORF">DGAL_LOCUS16251</name>
</gene>
<organism evidence="2 3">
    <name type="scientific">Daphnia galeata</name>
    <dbReference type="NCBI Taxonomy" id="27404"/>
    <lineage>
        <taxon>Eukaryota</taxon>
        <taxon>Metazoa</taxon>
        <taxon>Ecdysozoa</taxon>
        <taxon>Arthropoda</taxon>
        <taxon>Crustacea</taxon>
        <taxon>Branchiopoda</taxon>
        <taxon>Diplostraca</taxon>
        <taxon>Cladocera</taxon>
        <taxon>Anomopoda</taxon>
        <taxon>Daphniidae</taxon>
        <taxon>Daphnia</taxon>
    </lineage>
</organism>
<dbReference type="Gene3D" id="1.10.150.50">
    <property type="entry name" value="Transcription Factor, Ets-1"/>
    <property type="match status" value="1"/>
</dbReference>
<dbReference type="SUPFAM" id="SSF47769">
    <property type="entry name" value="SAM/Pointed domain"/>
    <property type="match status" value="1"/>
</dbReference>
<feature type="domain" description="SAM" evidence="1">
    <location>
        <begin position="112"/>
        <end position="175"/>
    </location>
</feature>
<evidence type="ECO:0000313" key="3">
    <source>
        <dbReference type="Proteomes" id="UP000789390"/>
    </source>
</evidence>
<dbReference type="InterPro" id="IPR013761">
    <property type="entry name" value="SAM/pointed_sf"/>
</dbReference>
<comment type="caution">
    <text evidence="2">The sequence shown here is derived from an EMBL/GenBank/DDBJ whole genome shotgun (WGS) entry which is preliminary data.</text>
</comment>
<dbReference type="PROSITE" id="PS50105">
    <property type="entry name" value="SAM_DOMAIN"/>
    <property type="match status" value="1"/>
</dbReference>
<reference evidence="2" key="1">
    <citation type="submission" date="2021-11" db="EMBL/GenBank/DDBJ databases">
        <authorList>
            <person name="Schell T."/>
        </authorList>
    </citation>
    <scope>NUCLEOTIDE SEQUENCE</scope>
    <source>
        <strain evidence="2">M5</strain>
    </source>
</reference>
<protein>
    <recommendedName>
        <fullName evidence="1">SAM domain-containing protein</fullName>
    </recommendedName>
</protein>
<dbReference type="AlphaFoldDB" id="A0A8J2S411"/>
<keyword evidence="3" id="KW-1185">Reference proteome</keyword>
<dbReference type="Pfam" id="PF00536">
    <property type="entry name" value="SAM_1"/>
    <property type="match status" value="1"/>
</dbReference>
<proteinExistence type="predicted"/>
<dbReference type="PANTHER" id="PTHR31025">
    <property type="entry name" value="SI:CH211-196P9.1-RELATED"/>
    <property type="match status" value="1"/>
</dbReference>
<name>A0A8J2S411_9CRUS</name>
<accession>A0A8J2S411</accession>
<dbReference type="InterPro" id="IPR001660">
    <property type="entry name" value="SAM"/>
</dbReference>
<sequence>MYRLKKFRAHFRLHFVVKMPKRRLRSGSNLPMNSSCFLCNIEIPGDSKDLFEHFRSIHFITTEPAKDSPIYIDEQPDDDNENDHCPDLEELSFHDIAMECGEVPLDADVSKWTAEDVARKLRMETFDQTVIDTFKDEDIDGTSLLTLTREDLNELKLKLGHKKKMERLIQTLQEKPSPSIKKTEEPTISIPISQPSMSLSAMGSYPTIVQPSVFSPNVPVSSPNFPVSSASFSASSPANYTISSENVSVLSSENVSVLSPDVMSPASNISSVLPSTSVSILPSTSVSMLPSANVSILPSTNVMVSSQISCVPLSSSNISMSSPNVIPVSSTVTPVIHLQPIVTQKVHMQQLPNIDSSSSPSHRSDKSIFDVKQMVMSSSKGRAVYEEYLARDKSFLTVPERRTIVFVVVEAMVNEYGLYPTTQEKDMLAAAIIQAFPCLGIRDGNNLIHSHYYHAKSGGFIETLLKTMRKKQPECRKRKQSLKQKIHRRIPRGYIEDCGPELEEEEIQMHEFMVRLLKSLIPTASNADQINDAMESTYPFRQYQMKKNLTTPSLILAEYPRMVDFNNGLLIFDDFKRKYPMANDIEQNFTQTYGERLIFLAEKELDALPVCNNEFLRLLLVCIFIMPEIRKIRKNTLEEKVHQLVIFVSENRNLQELVAIRSKQDHTNSSPYPYLVGVGTMTDPIYFNLVIDGNIIPCGSDSLTAFKNLFASYFVFQLHYPVLIKPLFKFFEERVFRLTSTMTATTADFVARLESIPR</sequence>
<evidence type="ECO:0000313" key="2">
    <source>
        <dbReference type="EMBL" id="CAH0112526.1"/>
    </source>
</evidence>
<dbReference type="Proteomes" id="UP000789390">
    <property type="component" value="Unassembled WGS sequence"/>
</dbReference>
<dbReference type="OrthoDB" id="7760234at2759"/>
<dbReference type="SMART" id="SM00454">
    <property type="entry name" value="SAM"/>
    <property type="match status" value="1"/>
</dbReference>
<dbReference type="PANTHER" id="PTHR31025:SF28">
    <property type="match status" value="1"/>
</dbReference>
<dbReference type="EMBL" id="CAKKLH010000327">
    <property type="protein sequence ID" value="CAH0112526.1"/>
    <property type="molecule type" value="Genomic_DNA"/>
</dbReference>
<evidence type="ECO:0000259" key="1">
    <source>
        <dbReference type="PROSITE" id="PS50105"/>
    </source>
</evidence>